<comment type="caution">
    <text evidence="3">The sequence shown here is derived from an EMBL/GenBank/DDBJ whole genome shotgun (WGS) entry which is preliminary data.</text>
</comment>
<evidence type="ECO:0000259" key="1">
    <source>
        <dbReference type="Pfam" id="PF03374"/>
    </source>
</evidence>
<dbReference type="GO" id="GO:0003677">
    <property type="term" value="F:DNA binding"/>
    <property type="evidence" value="ECO:0007669"/>
    <property type="project" value="InterPro"/>
</dbReference>
<dbReference type="OrthoDB" id="9812611at2"/>
<gene>
    <name evidence="3" type="ORF">B0I22_1526</name>
</gene>
<dbReference type="InterPro" id="IPR013557">
    <property type="entry name" value="AntA/B_antirep"/>
</dbReference>
<dbReference type="InterPro" id="IPR005039">
    <property type="entry name" value="Ant_C"/>
</dbReference>
<dbReference type="AlphaFoldDB" id="A0A4R8IE06"/>
<proteinExistence type="predicted"/>
<dbReference type="Pfam" id="PF03374">
    <property type="entry name" value="ANT"/>
    <property type="match status" value="1"/>
</dbReference>
<dbReference type="Proteomes" id="UP000295313">
    <property type="component" value="Unassembled WGS sequence"/>
</dbReference>
<sequence>MELIKITEQNGKQAVSARELYLYLGYDKSQYSRWYKKHIIENSFSVENEDYQGFDTFVEGNEVKDFALSLDFAKKLCMISKTKVGEKVRDYFIDCEKKLKGISIDFNNPDTVLMLAQNWKNEKDRADQLQISNARLQNRSDVYDKVFGAEKYLTGSQVCKVLDLGYGNITLYKKLREIGIFFKNKNEPMQQYANKKWVMLKEKWIEGKEEPVVTPYFSQTFIPHLAMKLGAVTNHLTKIQSA</sequence>
<evidence type="ECO:0000313" key="4">
    <source>
        <dbReference type="Proteomes" id="UP000295313"/>
    </source>
</evidence>
<organism evidence="3 4">
    <name type="scientific">Epilithonimonas xixisoli</name>
    <dbReference type="NCBI Taxonomy" id="1476462"/>
    <lineage>
        <taxon>Bacteria</taxon>
        <taxon>Pseudomonadati</taxon>
        <taxon>Bacteroidota</taxon>
        <taxon>Flavobacteriia</taxon>
        <taxon>Flavobacteriales</taxon>
        <taxon>Weeksellaceae</taxon>
        <taxon>Chryseobacterium group</taxon>
        <taxon>Epilithonimonas</taxon>
    </lineage>
</organism>
<feature type="domain" description="Antirepressor protein C-terminal" evidence="1">
    <location>
        <begin position="134"/>
        <end position="218"/>
    </location>
</feature>
<evidence type="ECO:0000259" key="2">
    <source>
        <dbReference type="Pfam" id="PF08346"/>
    </source>
</evidence>
<protein>
    <submittedName>
        <fullName evidence="3">Phage anti-repressor protein</fullName>
    </submittedName>
</protein>
<dbReference type="EMBL" id="SOEO01000002">
    <property type="protein sequence ID" value="TDX83938.1"/>
    <property type="molecule type" value="Genomic_DNA"/>
</dbReference>
<accession>A0A4R8IE06</accession>
<feature type="domain" description="AntA/AntB antirepressor" evidence="2">
    <location>
        <begin position="15"/>
        <end position="82"/>
    </location>
</feature>
<dbReference type="RefSeq" id="WP_133943993.1">
    <property type="nucleotide sequence ID" value="NZ_SOEO01000002.1"/>
</dbReference>
<keyword evidence="4" id="KW-1185">Reference proteome</keyword>
<reference evidence="3 4" key="1">
    <citation type="submission" date="2019-03" db="EMBL/GenBank/DDBJ databases">
        <title>Genomic Encyclopedia of Type Strains, Phase III (KMG-III): the genomes of soil and plant-associated and newly described type strains.</title>
        <authorList>
            <person name="Whitman W."/>
        </authorList>
    </citation>
    <scope>NUCLEOTIDE SEQUENCE [LARGE SCALE GENOMIC DNA]</scope>
    <source>
        <strain evidence="3 4">CGMCC 1.12802</strain>
    </source>
</reference>
<dbReference type="Pfam" id="PF08346">
    <property type="entry name" value="AntA"/>
    <property type="match status" value="1"/>
</dbReference>
<name>A0A4R8IE06_9FLAO</name>
<evidence type="ECO:0000313" key="3">
    <source>
        <dbReference type="EMBL" id="TDX83938.1"/>
    </source>
</evidence>